<proteinExistence type="predicted"/>
<name>A0A481YX40_9VIRU</name>
<gene>
    <name evidence="3" type="ORF">LCMAC201_03570</name>
</gene>
<keyword evidence="2" id="KW-0677">Repeat</keyword>
<dbReference type="PANTHER" id="PTHR47114:SF2">
    <property type="entry name" value="OLIGODENDROCYTE-MYELIN GLYCOPROTEIN"/>
    <property type="match status" value="1"/>
</dbReference>
<evidence type="ECO:0000256" key="2">
    <source>
        <dbReference type="ARBA" id="ARBA00022737"/>
    </source>
</evidence>
<dbReference type="InterPro" id="IPR032675">
    <property type="entry name" value="LRR_dom_sf"/>
</dbReference>
<evidence type="ECO:0000256" key="1">
    <source>
        <dbReference type="ARBA" id="ARBA00022614"/>
    </source>
</evidence>
<protein>
    <recommendedName>
        <fullName evidence="4">Leucine rich repeat protein</fullName>
    </recommendedName>
</protein>
<evidence type="ECO:0008006" key="4">
    <source>
        <dbReference type="Google" id="ProtNLM"/>
    </source>
</evidence>
<evidence type="ECO:0000313" key="3">
    <source>
        <dbReference type="EMBL" id="QBK87447.1"/>
    </source>
</evidence>
<dbReference type="PANTHER" id="PTHR47114">
    <property type="match status" value="1"/>
</dbReference>
<sequence length="216" mass="24869">MEKCLLDINFEVVDGKLNCSYRNLTSLKGCPNSVTHLDCIDNKISSFKYIPDSVIHLSCGINNISSFEHLPNSVKMLNYSYNNISSFKHLPNSITELYCANNNISSFKYLPNSITYLYCCENNISSFKHLPNSITSLSCSENPIYGKFQTMSLKEIHLENYITNPILNHSATVIQQAWDNYWYKPDITGESKVAKYAYNKFIKRQRESEDDPENKR</sequence>
<dbReference type="Gene3D" id="3.80.10.10">
    <property type="entry name" value="Ribonuclease Inhibitor"/>
    <property type="match status" value="1"/>
</dbReference>
<dbReference type="InterPro" id="IPR051071">
    <property type="entry name" value="LRR-bact_E3_ubiq_ligases"/>
</dbReference>
<organism evidence="3">
    <name type="scientific">Marseillevirus LCMAC201</name>
    <dbReference type="NCBI Taxonomy" id="2506605"/>
    <lineage>
        <taxon>Viruses</taxon>
        <taxon>Varidnaviria</taxon>
        <taxon>Bamfordvirae</taxon>
        <taxon>Nucleocytoviricota</taxon>
        <taxon>Megaviricetes</taxon>
        <taxon>Pimascovirales</taxon>
        <taxon>Pimascovirales incertae sedis</taxon>
        <taxon>Marseilleviridae</taxon>
    </lineage>
</organism>
<reference evidence="3" key="1">
    <citation type="journal article" date="2019" name="MBio">
        <title>Virus Genomes from Deep Sea Sediments Expand the Ocean Megavirome and Support Independent Origins of Viral Gigantism.</title>
        <authorList>
            <person name="Backstrom D."/>
            <person name="Yutin N."/>
            <person name="Jorgensen S.L."/>
            <person name="Dharamshi J."/>
            <person name="Homa F."/>
            <person name="Zaremba-Niedwiedzka K."/>
            <person name="Spang A."/>
            <person name="Wolf Y.I."/>
            <person name="Koonin E.V."/>
            <person name="Ettema T.J."/>
        </authorList>
    </citation>
    <scope>NUCLEOTIDE SEQUENCE</scope>
</reference>
<dbReference type="EMBL" id="MK500352">
    <property type="protein sequence ID" value="QBK87447.1"/>
    <property type="molecule type" value="Genomic_DNA"/>
</dbReference>
<keyword evidence="1" id="KW-0433">Leucine-rich repeat</keyword>
<accession>A0A481YX40</accession>
<dbReference type="SUPFAM" id="SSF52058">
    <property type="entry name" value="L domain-like"/>
    <property type="match status" value="1"/>
</dbReference>